<keyword evidence="4" id="KW-1185">Reference proteome</keyword>
<reference evidence="3 4" key="1">
    <citation type="journal article" date="2012" name="J. Bacteriol.">
        <title>Complete genome sequence of strain 1860, a crenarchaeon of the genus pyrobaculum able to grow with various electron acceptors.</title>
        <authorList>
            <person name="Mardanov A.V."/>
            <person name="Gumerov V.M."/>
            <person name="Slobodkina G.B."/>
            <person name="Beletsky A.V."/>
            <person name="Bonch-Osmolovskaya E.A."/>
            <person name="Ravin N.V."/>
            <person name="Skryabin K.G."/>
        </authorList>
    </citation>
    <scope>NUCLEOTIDE SEQUENCE [LARGE SCALE GENOMIC DNA]</scope>
    <source>
        <strain evidence="3 4">1860</strain>
    </source>
</reference>
<dbReference type="Proteomes" id="UP000005867">
    <property type="component" value="Chromosome"/>
</dbReference>
<feature type="domain" description="Glycosyltransferase 2-like" evidence="2">
    <location>
        <begin position="15"/>
        <end position="159"/>
    </location>
</feature>
<dbReference type="RefSeq" id="WP_014289180.1">
    <property type="nucleotide sequence ID" value="NC_016645.1"/>
</dbReference>
<accession>G7VHZ5</accession>
<dbReference type="EMBL" id="CP003098">
    <property type="protein sequence ID" value="AET33355.1"/>
    <property type="molecule type" value="Genomic_DNA"/>
</dbReference>
<evidence type="ECO:0000256" key="1">
    <source>
        <dbReference type="SAM" id="Phobius"/>
    </source>
</evidence>
<dbReference type="SUPFAM" id="SSF53448">
    <property type="entry name" value="Nucleotide-diphospho-sugar transferases"/>
    <property type="match status" value="1"/>
</dbReference>
<dbReference type="STRING" id="1104324.P186_1953"/>
<gene>
    <name evidence="3" type="ORF">P186_1953</name>
</gene>
<proteinExistence type="predicted"/>
<dbReference type="GO" id="GO:0016740">
    <property type="term" value="F:transferase activity"/>
    <property type="evidence" value="ECO:0007669"/>
    <property type="project" value="UniProtKB-KW"/>
</dbReference>
<dbReference type="BioCyc" id="PSP1104324:GJSN-1911-MONOMER"/>
<dbReference type="InterPro" id="IPR029044">
    <property type="entry name" value="Nucleotide-diphossugar_trans"/>
</dbReference>
<dbReference type="eggNOG" id="arCOG01385">
    <property type="taxonomic scope" value="Archaea"/>
</dbReference>
<dbReference type="InterPro" id="IPR050834">
    <property type="entry name" value="Glycosyltransf_2"/>
</dbReference>
<dbReference type="Gene3D" id="3.90.550.10">
    <property type="entry name" value="Spore Coat Polysaccharide Biosynthesis Protein SpsA, Chain A"/>
    <property type="match status" value="1"/>
</dbReference>
<dbReference type="GeneID" id="11596446"/>
<evidence type="ECO:0000313" key="4">
    <source>
        <dbReference type="Proteomes" id="UP000005867"/>
    </source>
</evidence>
<feature type="transmembrane region" description="Helical" evidence="1">
    <location>
        <begin position="238"/>
        <end position="260"/>
    </location>
</feature>
<protein>
    <submittedName>
        <fullName evidence="3">Glycosyl transferase, family 2</fullName>
    </submittedName>
</protein>
<dbReference type="AlphaFoldDB" id="G7VHZ5"/>
<name>G7VHZ5_9CREN</name>
<dbReference type="InterPro" id="IPR001173">
    <property type="entry name" value="Glyco_trans_2-like"/>
</dbReference>
<organism evidence="3 4">
    <name type="scientific">Pyrobaculum ferrireducens</name>
    <dbReference type="NCBI Taxonomy" id="1104324"/>
    <lineage>
        <taxon>Archaea</taxon>
        <taxon>Thermoproteota</taxon>
        <taxon>Thermoprotei</taxon>
        <taxon>Thermoproteales</taxon>
        <taxon>Thermoproteaceae</taxon>
        <taxon>Pyrobaculum</taxon>
    </lineage>
</organism>
<dbReference type="KEGG" id="pyr:P186_1953"/>
<keyword evidence="1" id="KW-0812">Transmembrane</keyword>
<dbReference type="PANTHER" id="PTHR43685">
    <property type="entry name" value="GLYCOSYLTRANSFERASE"/>
    <property type="match status" value="1"/>
</dbReference>
<keyword evidence="3" id="KW-0808">Transferase</keyword>
<evidence type="ECO:0000313" key="3">
    <source>
        <dbReference type="EMBL" id="AET33355.1"/>
    </source>
</evidence>
<dbReference type="PANTHER" id="PTHR43685:SF2">
    <property type="entry name" value="GLYCOSYLTRANSFERASE 2-LIKE DOMAIN-CONTAINING PROTEIN"/>
    <property type="match status" value="1"/>
</dbReference>
<sequence>MIASIAVLGKNSRWILRYSLKSIRRAVEQVDGEKVEILYIDGGSTDGSPQLVRELMPEARVIDAADTNIPEARNIAVREAAGDYVIFWDSDVIAPPCALRALLSLKAPIAALARRDVTVSSEADIEKAIAALPDCRTEPANLADFAVFSVNLFRRDVFREVGPFDERMTQAEDREFGLRATCRGYRTLIIPTPAYDINRPRLSEVPVGTPLRQYLRGIHKKALVYAYTATPRQKINTVLFAAVHLAAVLGSIATPFAALAELAPLLFQVRKYGASKGLEMYVKALALYTSMAAVYPLRLADICRWLKPPKAPCTRW</sequence>
<keyword evidence="1" id="KW-1133">Transmembrane helix</keyword>
<keyword evidence="1" id="KW-0472">Membrane</keyword>
<dbReference type="HOGENOM" id="CLU_893165_0_0_2"/>
<evidence type="ECO:0000259" key="2">
    <source>
        <dbReference type="Pfam" id="PF00535"/>
    </source>
</evidence>
<feature type="transmembrane region" description="Helical" evidence="1">
    <location>
        <begin position="280"/>
        <end position="300"/>
    </location>
</feature>
<dbReference type="Pfam" id="PF00535">
    <property type="entry name" value="Glycos_transf_2"/>
    <property type="match status" value="1"/>
</dbReference>